<sequence>MLCAGGLAGIAGWVATFPFDVVKTRVQSTHSTAYDNPYRTTWSTIAASYRAGGLAVFFRGLAPTLIRAIPVNMVTFTTFEAIVHTLS</sequence>
<dbReference type="Gene3D" id="1.50.40.10">
    <property type="entry name" value="Mitochondrial carrier domain"/>
    <property type="match status" value="1"/>
</dbReference>
<evidence type="ECO:0000256" key="10">
    <source>
        <dbReference type="RuleBase" id="RU000488"/>
    </source>
</evidence>
<evidence type="ECO:0000313" key="12">
    <source>
        <dbReference type="Proteomes" id="UP000006352"/>
    </source>
</evidence>
<name>J4GXN5_9APHY</name>
<dbReference type="PANTHER" id="PTHR45624:SF10">
    <property type="entry name" value="SLC (SOLUTE CARRIER) HOMOLOG"/>
    <property type="match status" value="1"/>
</dbReference>
<keyword evidence="8 9" id="KW-0472">Membrane</keyword>
<dbReference type="RefSeq" id="XP_012185938.1">
    <property type="nucleotide sequence ID" value="XM_012330548.1"/>
</dbReference>
<accession>J4GXN5</accession>
<evidence type="ECO:0000256" key="5">
    <source>
        <dbReference type="ARBA" id="ARBA00022737"/>
    </source>
</evidence>
<evidence type="ECO:0000256" key="9">
    <source>
        <dbReference type="PROSITE-ProRule" id="PRU00282"/>
    </source>
</evidence>
<dbReference type="PROSITE" id="PS50920">
    <property type="entry name" value="SOLCAR"/>
    <property type="match status" value="1"/>
</dbReference>
<evidence type="ECO:0000256" key="6">
    <source>
        <dbReference type="ARBA" id="ARBA00022989"/>
    </source>
</evidence>
<keyword evidence="6" id="KW-1133">Transmembrane helix</keyword>
<reference evidence="11 12" key="1">
    <citation type="journal article" date="2012" name="Appl. Environ. Microbiol.">
        <title>Short-read sequencing for genomic analysis of the brown rot fungus Fibroporia radiculosa.</title>
        <authorList>
            <person name="Tang J.D."/>
            <person name="Perkins A.D."/>
            <person name="Sonstegard T.S."/>
            <person name="Schroeder S.G."/>
            <person name="Burgess S.C."/>
            <person name="Diehl S.V."/>
        </authorList>
    </citation>
    <scope>NUCLEOTIDE SEQUENCE [LARGE SCALE GENOMIC DNA]</scope>
    <source>
        <strain evidence="11 12">TFFH 294</strain>
    </source>
</reference>
<evidence type="ECO:0000256" key="4">
    <source>
        <dbReference type="ARBA" id="ARBA00022692"/>
    </source>
</evidence>
<keyword evidence="4 9" id="KW-0812">Transmembrane</keyword>
<dbReference type="InterPro" id="IPR023395">
    <property type="entry name" value="MCP_dom_sf"/>
</dbReference>
<dbReference type="OrthoDB" id="14252at2759"/>
<dbReference type="GO" id="GO:0022857">
    <property type="term" value="F:transmembrane transporter activity"/>
    <property type="evidence" value="ECO:0007669"/>
    <property type="project" value="TreeGrafter"/>
</dbReference>
<feature type="repeat" description="Solcar" evidence="9">
    <location>
        <begin position="1"/>
        <end position="85"/>
    </location>
</feature>
<dbReference type="PANTHER" id="PTHR45624">
    <property type="entry name" value="MITOCHONDRIAL BASIC AMINO ACIDS TRANSPORTER-RELATED"/>
    <property type="match status" value="1"/>
</dbReference>
<comment type="similarity">
    <text evidence="2 10">Belongs to the mitochondrial carrier (TC 2.A.29) family.</text>
</comment>
<evidence type="ECO:0000256" key="3">
    <source>
        <dbReference type="ARBA" id="ARBA00022448"/>
    </source>
</evidence>
<protein>
    <submittedName>
        <fullName evidence="11">Uncharacterized protein</fullName>
    </submittedName>
</protein>
<dbReference type="AlphaFoldDB" id="J4GXN5"/>
<comment type="subcellular location">
    <subcellularLocation>
        <location evidence="1">Mitochondrion membrane</location>
        <topology evidence="1">Multi-pass membrane protein</topology>
    </subcellularLocation>
</comment>
<evidence type="ECO:0000256" key="7">
    <source>
        <dbReference type="ARBA" id="ARBA00023128"/>
    </source>
</evidence>
<gene>
    <name evidence="11" type="ORF">FIBRA_08939</name>
</gene>
<dbReference type="HOGENOM" id="CLU_2483384_0_0_1"/>
<dbReference type="SUPFAM" id="SSF103506">
    <property type="entry name" value="Mitochondrial carrier"/>
    <property type="match status" value="1"/>
</dbReference>
<organism evidence="11 12">
    <name type="scientific">Fibroporia radiculosa</name>
    <dbReference type="NCBI Taxonomy" id="599839"/>
    <lineage>
        <taxon>Eukaryota</taxon>
        <taxon>Fungi</taxon>
        <taxon>Dikarya</taxon>
        <taxon>Basidiomycota</taxon>
        <taxon>Agaricomycotina</taxon>
        <taxon>Agaricomycetes</taxon>
        <taxon>Polyporales</taxon>
        <taxon>Fibroporiaceae</taxon>
        <taxon>Fibroporia</taxon>
    </lineage>
</organism>
<dbReference type="GO" id="GO:0031966">
    <property type="term" value="C:mitochondrial membrane"/>
    <property type="evidence" value="ECO:0007669"/>
    <property type="project" value="UniProtKB-SubCell"/>
</dbReference>
<dbReference type="EMBL" id="HE797433">
    <property type="protein sequence ID" value="CCM06655.1"/>
    <property type="molecule type" value="Genomic_DNA"/>
</dbReference>
<dbReference type="InterPro" id="IPR050567">
    <property type="entry name" value="Mitochondrial_Carrier"/>
</dbReference>
<keyword evidence="7" id="KW-0496">Mitochondrion</keyword>
<dbReference type="InParanoid" id="J4GXN5"/>
<keyword evidence="3 10" id="KW-0813">Transport</keyword>
<evidence type="ECO:0000256" key="8">
    <source>
        <dbReference type="ARBA" id="ARBA00023136"/>
    </source>
</evidence>
<evidence type="ECO:0000256" key="2">
    <source>
        <dbReference type="ARBA" id="ARBA00006375"/>
    </source>
</evidence>
<evidence type="ECO:0000256" key="1">
    <source>
        <dbReference type="ARBA" id="ARBA00004225"/>
    </source>
</evidence>
<dbReference type="Pfam" id="PF00153">
    <property type="entry name" value="Mito_carr"/>
    <property type="match status" value="1"/>
</dbReference>
<keyword evidence="5" id="KW-0677">Repeat</keyword>
<dbReference type="GeneID" id="24101555"/>
<keyword evidence="12" id="KW-1185">Reference proteome</keyword>
<dbReference type="InterPro" id="IPR018108">
    <property type="entry name" value="MCP_transmembrane"/>
</dbReference>
<proteinExistence type="inferred from homology"/>
<dbReference type="Proteomes" id="UP000006352">
    <property type="component" value="Unassembled WGS sequence"/>
</dbReference>
<evidence type="ECO:0000313" key="11">
    <source>
        <dbReference type="EMBL" id="CCM06655.1"/>
    </source>
</evidence>